<keyword evidence="5" id="KW-1185">Reference proteome</keyword>
<protein>
    <submittedName>
        <fullName evidence="4">Sensor histidine kinase</fullName>
    </submittedName>
</protein>
<evidence type="ECO:0000259" key="3">
    <source>
        <dbReference type="Pfam" id="PF06580"/>
    </source>
</evidence>
<keyword evidence="4" id="KW-0808">Transferase</keyword>
<dbReference type="PANTHER" id="PTHR34220:SF7">
    <property type="entry name" value="SENSOR HISTIDINE KINASE YPDA"/>
    <property type="match status" value="1"/>
</dbReference>
<keyword evidence="2" id="KW-0812">Transmembrane</keyword>
<sequence>MMKSKLREVLIHIAGCVTFLALPIVFSPDANSVGDLWKYAPALKDFLVYLALILFFYFNFFYLIPVFYFKRKYTGFFLISFLCFAVIILLPNSLVNEDNGFHAQRSSYRPEPPPPPDERYPMPPPPRMPEQQQTSRSILLDVSHQVFLFLAVFFFSLILKISNRWRQSEKEKLNAELSYLKAQINPHFLFNTLNSIYSLAIEKSDQTPAAIVKLSGMMRYVISDSGHHLVSLSKEIDYIRNYIELQKIRFGNAVPLSFRVNGVYVGERIAPLILISFVENAFKHGVNAAEDSDIRIEINITTHQLHFTAFNNKVTVQEMPEDKGGLGIENTRKRLELLYPGRHTLEITDDPHYFSVSLLLQLT</sequence>
<dbReference type="InterPro" id="IPR036890">
    <property type="entry name" value="HATPase_C_sf"/>
</dbReference>
<keyword evidence="2" id="KW-1133">Transmembrane helix</keyword>
<dbReference type="GO" id="GO:0016020">
    <property type="term" value="C:membrane"/>
    <property type="evidence" value="ECO:0007669"/>
    <property type="project" value="InterPro"/>
</dbReference>
<gene>
    <name evidence="4" type="ORF">GO495_24180</name>
</gene>
<dbReference type="Pfam" id="PF06580">
    <property type="entry name" value="His_kinase"/>
    <property type="match status" value="1"/>
</dbReference>
<keyword evidence="2" id="KW-0472">Membrane</keyword>
<dbReference type="InterPro" id="IPR050640">
    <property type="entry name" value="Bact_2-comp_sensor_kinase"/>
</dbReference>
<name>A0A6N8JHA0_9BACT</name>
<comment type="caution">
    <text evidence="4">The sequence shown here is derived from an EMBL/GenBank/DDBJ whole genome shotgun (WGS) entry which is preliminary data.</text>
</comment>
<dbReference type="Gene3D" id="3.30.565.10">
    <property type="entry name" value="Histidine kinase-like ATPase, C-terminal domain"/>
    <property type="match status" value="1"/>
</dbReference>
<dbReference type="AlphaFoldDB" id="A0A6N8JHA0"/>
<feature type="transmembrane region" description="Helical" evidence="2">
    <location>
        <begin position="9"/>
        <end position="26"/>
    </location>
</feature>
<dbReference type="SUPFAM" id="SSF55874">
    <property type="entry name" value="ATPase domain of HSP90 chaperone/DNA topoisomerase II/histidine kinase"/>
    <property type="match status" value="1"/>
</dbReference>
<feature type="region of interest" description="Disordered" evidence="1">
    <location>
        <begin position="103"/>
        <end position="131"/>
    </location>
</feature>
<dbReference type="EMBL" id="WRXO01000008">
    <property type="protein sequence ID" value="MVT43716.1"/>
    <property type="molecule type" value="Genomic_DNA"/>
</dbReference>
<feature type="transmembrane region" description="Helical" evidence="2">
    <location>
        <begin position="142"/>
        <end position="162"/>
    </location>
</feature>
<keyword evidence="4" id="KW-0418">Kinase</keyword>
<evidence type="ECO:0000256" key="2">
    <source>
        <dbReference type="SAM" id="Phobius"/>
    </source>
</evidence>
<organism evidence="4 5">
    <name type="scientific">Chitinophaga oryziterrae</name>
    <dbReference type="NCBI Taxonomy" id="1031224"/>
    <lineage>
        <taxon>Bacteria</taxon>
        <taxon>Pseudomonadati</taxon>
        <taxon>Bacteroidota</taxon>
        <taxon>Chitinophagia</taxon>
        <taxon>Chitinophagales</taxon>
        <taxon>Chitinophagaceae</taxon>
        <taxon>Chitinophaga</taxon>
    </lineage>
</organism>
<feature type="compositionally biased region" description="Pro residues" evidence="1">
    <location>
        <begin position="110"/>
        <end position="128"/>
    </location>
</feature>
<evidence type="ECO:0000313" key="4">
    <source>
        <dbReference type="EMBL" id="MVT43716.1"/>
    </source>
</evidence>
<feature type="transmembrane region" description="Helical" evidence="2">
    <location>
        <begin position="76"/>
        <end position="95"/>
    </location>
</feature>
<dbReference type="GO" id="GO:0000155">
    <property type="term" value="F:phosphorelay sensor kinase activity"/>
    <property type="evidence" value="ECO:0007669"/>
    <property type="project" value="InterPro"/>
</dbReference>
<reference evidence="4 5" key="1">
    <citation type="submission" date="2019-12" db="EMBL/GenBank/DDBJ databases">
        <title>The draft genomic sequence of strain Chitinophaga oryziterrae JCM 16595.</title>
        <authorList>
            <person name="Zhang X."/>
        </authorList>
    </citation>
    <scope>NUCLEOTIDE SEQUENCE [LARGE SCALE GENOMIC DNA]</scope>
    <source>
        <strain evidence="4 5">JCM 16595</strain>
    </source>
</reference>
<dbReference type="OrthoDB" id="9792992at2"/>
<dbReference type="Proteomes" id="UP000468388">
    <property type="component" value="Unassembled WGS sequence"/>
</dbReference>
<dbReference type="RefSeq" id="WP_157302527.1">
    <property type="nucleotide sequence ID" value="NZ_BAAAZB010000021.1"/>
</dbReference>
<evidence type="ECO:0000313" key="5">
    <source>
        <dbReference type="Proteomes" id="UP000468388"/>
    </source>
</evidence>
<feature type="domain" description="Signal transduction histidine kinase internal region" evidence="3">
    <location>
        <begin position="175"/>
        <end position="253"/>
    </location>
</feature>
<feature type="transmembrane region" description="Helical" evidence="2">
    <location>
        <begin position="46"/>
        <end position="69"/>
    </location>
</feature>
<dbReference type="PANTHER" id="PTHR34220">
    <property type="entry name" value="SENSOR HISTIDINE KINASE YPDA"/>
    <property type="match status" value="1"/>
</dbReference>
<dbReference type="InterPro" id="IPR010559">
    <property type="entry name" value="Sig_transdc_His_kin_internal"/>
</dbReference>
<evidence type="ECO:0000256" key="1">
    <source>
        <dbReference type="SAM" id="MobiDB-lite"/>
    </source>
</evidence>
<proteinExistence type="predicted"/>
<accession>A0A6N8JHA0</accession>